<name>A0A1Y6CS74_9BACT</name>
<keyword evidence="2" id="KW-1185">Reference proteome</keyword>
<dbReference type="EMBL" id="FWZT01000025">
    <property type="protein sequence ID" value="SMF69516.1"/>
    <property type="molecule type" value="Genomic_DNA"/>
</dbReference>
<dbReference type="STRING" id="1513793.SAMN06296036_12519"/>
<gene>
    <name evidence="1" type="ORF">SAMN06296036_12519</name>
</gene>
<evidence type="ECO:0008006" key="3">
    <source>
        <dbReference type="Google" id="ProtNLM"/>
    </source>
</evidence>
<accession>A0A1Y6CS74</accession>
<evidence type="ECO:0000313" key="2">
    <source>
        <dbReference type="Proteomes" id="UP000192907"/>
    </source>
</evidence>
<proteinExistence type="predicted"/>
<sequence>MKSLEKKIKKTELLIKARKAQLDTESQSLALIRQRKIAQLQELDRHQKNYINGVNDLNIERQTGDRRMLSTIERSVDHSKSQWYKSLREVKTWEEKEKQQIEQVLLAQRNLKSMEKVQENHFQALKKEVDVREQKEMDDLSVQRFARNR</sequence>
<dbReference type="Gene3D" id="1.10.287.1700">
    <property type="match status" value="1"/>
</dbReference>
<dbReference type="AlphaFoldDB" id="A0A1Y6CS74"/>
<dbReference type="Proteomes" id="UP000192907">
    <property type="component" value="Unassembled WGS sequence"/>
</dbReference>
<organism evidence="1 2">
    <name type="scientific">Pseudobacteriovorax antillogorgiicola</name>
    <dbReference type="NCBI Taxonomy" id="1513793"/>
    <lineage>
        <taxon>Bacteria</taxon>
        <taxon>Pseudomonadati</taxon>
        <taxon>Bdellovibrionota</taxon>
        <taxon>Oligoflexia</taxon>
        <taxon>Oligoflexales</taxon>
        <taxon>Pseudobacteriovoracaceae</taxon>
        <taxon>Pseudobacteriovorax</taxon>
    </lineage>
</organism>
<dbReference type="RefSeq" id="WP_132323997.1">
    <property type="nucleotide sequence ID" value="NZ_FWZT01000025.1"/>
</dbReference>
<dbReference type="InterPro" id="IPR053716">
    <property type="entry name" value="Flag_assembly_chemotaxis_eff"/>
</dbReference>
<reference evidence="2" key="1">
    <citation type="submission" date="2017-04" db="EMBL/GenBank/DDBJ databases">
        <authorList>
            <person name="Varghese N."/>
            <person name="Submissions S."/>
        </authorList>
    </citation>
    <scope>NUCLEOTIDE SEQUENCE [LARGE SCALE GENOMIC DNA]</scope>
    <source>
        <strain evidence="2">RKEM611</strain>
    </source>
</reference>
<protein>
    <recommendedName>
        <fullName evidence="3">Flagellar FliJ protein</fullName>
    </recommendedName>
</protein>
<evidence type="ECO:0000313" key="1">
    <source>
        <dbReference type="EMBL" id="SMF69516.1"/>
    </source>
</evidence>